<dbReference type="Pfam" id="PF07722">
    <property type="entry name" value="Peptidase_C26"/>
    <property type="match status" value="1"/>
</dbReference>
<dbReference type="Proteomes" id="UP000279594">
    <property type="component" value="Chromosome"/>
</dbReference>
<dbReference type="Gene3D" id="3.40.50.880">
    <property type="match status" value="1"/>
</dbReference>
<dbReference type="GO" id="GO:0006598">
    <property type="term" value="P:polyamine catabolic process"/>
    <property type="evidence" value="ECO:0007669"/>
    <property type="project" value="TreeGrafter"/>
</dbReference>
<dbReference type="PANTHER" id="PTHR43235:SF1">
    <property type="entry name" value="GLUTAMINE AMIDOTRANSFERASE PB2B2.05-RELATED"/>
    <property type="match status" value="1"/>
</dbReference>
<keyword evidence="6" id="KW-0378">Hydrolase</keyword>
<dbReference type="InterPro" id="IPR029062">
    <property type="entry name" value="Class_I_gatase-like"/>
</dbReference>
<reference evidence="6 7" key="1">
    <citation type="submission" date="2018-10" db="EMBL/GenBank/DDBJ databases">
        <title>Effects of UV and annual dynamics of microbial communities in freshwater RAS systems.</title>
        <authorList>
            <person name="Bekkelund A.K."/>
            <person name="Hansen B.R."/>
            <person name="Stokken H."/>
            <person name="Eriksen B.F."/>
            <person name="Kashulin N.A."/>
        </authorList>
    </citation>
    <scope>NUCLEOTIDE SEQUENCE [LARGE SCALE GENOMIC DNA]</scope>
    <source>
        <strain evidence="6 7">BHSEK</strain>
    </source>
</reference>
<gene>
    <name evidence="6" type="ORF">D9M09_24095</name>
</gene>
<evidence type="ECO:0000256" key="2">
    <source>
        <dbReference type="ARBA" id="ARBA00052718"/>
    </source>
</evidence>
<evidence type="ECO:0000256" key="5">
    <source>
        <dbReference type="ARBA" id="ARBA00066788"/>
    </source>
</evidence>
<dbReference type="PROSITE" id="PS51273">
    <property type="entry name" value="GATASE_TYPE_1"/>
    <property type="match status" value="1"/>
</dbReference>
<comment type="catalytic activity">
    <reaction evidence="2">
        <text>4-(gamma-L-glutamylamino)butanoate + H2O = 4-aminobutanoate + L-glutamate</text>
        <dbReference type="Rhea" id="RHEA:19737"/>
        <dbReference type="ChEBI" id="CHEBI:15377"/>
        <dbReference type="ChEBI" id="CHEBI:29985"/>
        <dbReference type="ChEBI" id="CHEBI:58800"/>
        <dbReference type="ChEBI" id="CHEBI:59888"/>
        <dbReference type="EC" id="3.5.1.94"/>
    </reaction>
</comment>
<proteinExistence type="inferred from homology"/>
<accession>A0A3G2EEX2</accession>
<name>A0A3G2EEX2_9BURK</name>
<evidence type="ECO:0000256" key="4">
    <source>
        <dbReference type="ARBA" id="ARBA00060634"/>
    </source>
</evidence>
<dbReference type="GO" id="GO:0033969">
    <property type="term" value="F:gamma-glutamyl-gamma-aminobutyrate hydrolase activity"/>
    <property type="evidence" value="ECO:0007669"/>
    <property type="project" value="UniProtKB-EC"/>
</dbReference>
<dbReference type="RefSeq" id="WP_070311694.1">
    <property type="nucleotide sequence ID" value="NZ_CP033019.1"/>
</dbReference>
<dbReference type="SUPFAM" id="SSF52317">
    <property type="entry name" value="Class I glutamine amidotransferase-like"/>
    <property type="match status" value="1"/>
</dbReference>
<comment type="similarity">
    <text evidence="1">Belongs to the peptidase C26 family.</text>
</comment>
<dbReference type="CDD" id="cd01745">
    <property type="entry name" value="GATase1_2"/>
    <property type="match status" value="1"/>
</dbReference>
<dbReference type="FunFam" id="3.40.50.880:FF:000030">
    <property type="entry name" value="Gamma-glutamyl-gamma-aminobutyrate hydrolase PuuD"/>
    <property type="match status" value="1"/>
</dbReference>
<dbReference type="AlphaFoldDB" id="A0A3G2EEX2"/>
<evidence type="ECO:0000256" key="3">
    <source>
        <dbReference type="ARBA" id="ARBA00055068"/>
    </source>
</evidence>
<organism evidence="6 7">
    <name type="scientific">Janthinobacterium agaricidamnosum</name>
    <dbReference type="NCBI Taxonomy" id="55508"/>
    <lineage>
        <taxon>Bacteria</taxon>
        <taxon>Pseudomonadati</taxon>
        <taxon>Pseudomonadota</taxon>
        <taxon>Betaproteobacteria</taxon>
        <taxon>Burkholderiales</taxon>
        <taxon>Oxalobacteraceae</taxon>
        <taxon>Janthinobacterium</taxon>
    </lineage>
</organism>
<keyword evidence="7" id="KW-1185">Reference proteome</keyword>
<protein>
    <recommendedName>
        <fullName evidence="5">gamma-glutamyl-gamma-aminobutyrate hydrolase</fullName>
        <ecNumber evidence="5">3.5.1.94</ecNumber>
    </recommendedName>
</protein>
<dbReference type="PANTHER" id="PTHR43235">
    <property type="entry name" value="GLUTAMINE AMIDOTRANSFERASE PB2B2.05-RELATED"/>
    <property type="match status" value="1"/>
</dbReference>
<comment type="function">
    <text evidence="3">Involved in the breakdown of putrescine via hydrolysis of the gamma-glutamyl linkage of gamma-glutamyl-gamma-aminobutyrate.</text>
</comment>
<sequence length="254" mass="27560">MRHPIVLVPACQRQLGSHAWHMAQDKYLHAVLRGAGCMPLLLPALGADADLEVVLRIADGVMLTGSASNVDARLYGEEILHPDLPQDPARDATTLPLIRAALTLQLPLLAICRGFQEVNVALGGSLHQAVQAVPGMQDHRENVLDPLARQYAPAHRIKLMPDGVLSRLLGGESEMMVNSLHGQGIARLADGLLVEALADDGLVEAYTVASAAGFALAVQWHPEWQVEDNPQSMRLFGAFGQACRDYQEQHRKTE</sequence>
<dbReference type="InterPro" id="IPR044668">
    <property type="entry name" value="PuuD-like"/>
</dbReference>
<dbReference type="GO" id="GO:0005829">
    <property type="term" value="C:cytosol"/>
    <property type="evidence" value="ECO:0007669"/>
    <property type="project" value="TreeGrafter"/>
</dbReference>
<evidence type="ECO:0000313" key="6">
    <source>
        <dbReference type="EMBL" id="AYM78534.1"/>
    </source>
</evidence>
<evidence type="ECO:0000313" key="7">
    <source>
        <dbReference type="Proteomes" id="UP000279594"/>
    </source>
</evidence>
<dbReference type="EMBL" id="CP033019">
    <property type="protein sequence ID" value="AYM78534.1"/>
    <property type="molecule type" value="Genomic_DNA"/>
</dbReference>
<comment type="pathway">
    <text evidence="4">Amine and polyamine degradation; putrescine degradation; 4-aminobutanoate from putrescine: step 4/4.</text>
</comment>
<dbReference type="EC" id="3.5.1.94" evidence="5"/>
<evidence type="ECO:0000256" key="1">
    <source>
        <dbReference type="ARBA" id="ARBA00011083"/>
    </source>
</evidence>
<dbReference type="InterPro" id="IPR011697">
    <property type="entry name" value="Peptidase_C26"/>
</dbReference>